<proteinExistence type="predicted"/>
<feature type="compositionally biased region" description="Pro residues" evidence="3">
    <location>
        <begin position="257"/>
        <end position="266"/>
    </location>
</feature>
<dbReference type="GeneID" id="38785657"/>
<evidence type="ECO:0000256" key="2">
    <source>
        <dbReference type="PROSITE-ProRule" id="PRU00176"/>
    </source>
</evidence>
<dbReference type="InterPro" id="IPR051229">
    <property type="entry name" value="ALYREF_mRNA_export"/>
</dbReference>
<evidence type="ECO:0000313" key="5">
    <source>
        <dbReference type="EMBL" id="GBE88740.1"/>
    </source>
</evidence>
<evidence type="ECO:0000256" key="1">
    <source>
        <dbReference type="ARBA" id="ARBA00022884"/>
    </source>
</evidence>
<name>A0A401H2Z7_9APHY</name>
<keyword evidence="1 2" id="KW-0694">RNA-binding</keyword>
<feature type="compositionally biased region" description="Basic and acidic residues" evidence="3">
    <location>
        <begin position="62"/>
        <end position="73"/>
    </location>
</feature>
<evidence type="ECO:0000259" key="4">
    <source>
        <dbReference type="PROSITE" id="PS50102"/>
    </source>
</evidence>
<reference evidence="5 6" key="1">
    <citation type="journal article" date="2018" name="Sci. Rep.">
        <title>Genome sequence of the cauliflower mushroom Sparassis crispa (Hanabiratake) and its association with beneficial usage.</title>
        <authorList>
            <person name="Kiyama R."/>
            <person name="Furutani Y."/>
            <person name="Kawaguchi K."/>
            <person name="Nakanishi T."/>
        </authorList>
    </citation>
    <scope>NUCLEOTIDE SEQUENCE [LARGE SCALE GENOMIC DNA]</scope>
</reference>
<keyword evidence="6" id="KW-1185">Reference proteome</keyword>
<dbReference type="GO" id="GO:0005634">
    <property type="term" value="C:nucleus"/>
    <property type="evidence" value="ECO:0007669"/>
    <property type="project" value="TreeGrafter"/>
</dbReference>
<feature type="compositionally biased region" description="Basic residues" evidence="3">
    <location>
        <begin position="224"/>
        <end position="236"/>
    </location>
</feature>
<dbReference type="Pfam" id="PF00076">
    <property type="entry name" value="RRM_1"/>
    <property type="match status" value="1"/>
</dbReference>
<dbReference type="SUPFAM" id="SSF54928">
    <property type="entry name" value="RNA-binding domain, RBD"/>
    <property type="match status" value="1"/>
</dbReference>
<sequence>MSELRLNLPPLPRDGFEPNHLDLRLEAQRLHCQQLFLHLLAISIMSLNRSKKPYSRPASRPRGSEGEWLHDKAPGVSPAASNINATSTIPTSKLIISNLHYELTPKDLTQIFGQIGTLVREPLIRYDRSGRSSGVAIITFETSEDAAAAKQRFDGKLAKGQPMSIAFHAGAPHRPRQNRAASAPSSLLNRIQKPPLLDRLGGKGAKSQAPAPAIRTGPGPIRTKAARPPRVPKKPKTAAELDMEIDAFMKDDVAPTPAAPPPPPPTSAAAPVEEDVEMA</sequence>
<dbReference type="PANTHER" id="PTHR19965:SF82">
    <property type="entry name" value="THO COMPLEX SUBUNIT 4"/>
    <property type="match status" value="1"/>
</dbReference>
<evidence type="ECO:0000313" key="6">
    <source>
        <dbReference type="Proteomes" id="UP000287166"/>
    </source>
</evidence>
<dbReference type="CDD" id="cd12418">
    <property type="entry name" value="RRM_Aly_REF_like"/>
    <property type="match status" value="1"/>
</dbReference>
<dbReference type="Gene3D" id="3.30.70.330">
    <property type="match status" value="1"/>
</dbReference>
<dbReference type="PANTHER" id="PTHR19965">
    <property type="entry name" value="RNA AND EXPORT FACTOR BINDING PROTEIN"/>
    <property type="match status" value="1"/>
</dbReference>
<dbReference type="OrthoDB" id="5382468at2759"/>
<dbReference type="RefSeq" id="XP_027619653.1">
    <property type="nucleotide sequence ID" value="XM_027763852.1"/>
</dbReference>
<feature type="region of interest" description="Disordered" evidence="3">
    <location>
        <begin position="51"/>
        <end position="83"/>
    </location>
</feature>
<feature type="domain" description="RRM" evidence="4">
    <location>
        <begin position="92"/>
        <end position="170"/>
    </location>
</feature>
<dbReference type="GO" id="GO:0003729">
    <property type="term" value="F:mRNA binding"/>
    <property type="evidence" value="ECO:0007669"/>
    <property type="project" value="TreeGrafter"/>
</dbReference>
<dbReference type="EMBL" id="BFAD01000014">
    <property type="protein sequence ID" value="GBE88740.1"/>
    <property type="molecule type" value="Genomic_DNA"/>
</dbReference>
<dbReference type="InterPro" id="IPR012677">
    <property type="entry name" value="Nucleotide-bd_a/b_plait_sf"/>
</dbReference>
<organism evidence="5 6">
    <name type="scientific">Sparassis crispa</name>
    <dbReference type="NCBI Taxonomy" id="139825"/>
    <lineage>
        <taxon>Eukaryota</taxon>
        <taxon>Fungi</taxon>
        <taxon>Dikarya</taxon>
        <taxon>Basidiomycota</taxon>
        <taxon>Agaricomycotina</taxon>
        <taxon>Agaricomycetes</taxon>
        <taxon>Polyporales</taxon>
        <taxon>Sparassidaceae</taxon>
        <taxon>Sparassis</taxon>
    </lineage>
</organism>
<dbReference type="InParanoid" id="A0A401H2Z7"/>
<dbReference type="Proteomes" id="UP000287166">
    <property type="component" value="Unassembled WGS sequence"/>
</dbReference>
<comment type="caution">
    <text evidence="5">The sequence shown here is derived from an EMBL/GenBank/DDBJ whole genome shotgun (WGS) entry which is preliminary data.</text>
</comment>
<evidence type="ECO:0000256" key="3">
    <source>
        <dbReference type="SAM" id="MobiDB-lite"/>
    </source>
</evidence>
<dbReference type="AlphaFoldDB" id="A0A401H2Z7"/>
<feature type="region of interest" description="Disordered" evidence="3">
    <location>
        <begin position="169"/>
        <end position="279"/>
    </location>
</feature>
<gene>
    <name evidence="5" type="ORF">SCP_1401450</name>
</gene>
<dbReference type="STRING" id="139825.A0A401H2Z7"/>
<dbReference type="SMART" id="SM00360">
    <property type="entry name" value="RRM"/>
    <property type="match status" value="1"/>
</dbReference>
<protein>
    <recommendedName>
        <fullName evidence="4">RRM domain-containing protein</fullName>
    </recommendedName>
</protein>
<accession>A0A401H2Z7</accession>
<dbReference type="PROSITE" id="PS50102">
    <property type="entry name" value="RRM"/>
    <property type="match status" value="1"/>
</dbReference>
<feature type="compositionally biased region" description="Polar residues" evidence="3">
    <location>
        <begin position="179"/>
        <end position="189"/>
    </location>
</feature>
<dbReference type="InterPro" id="IPR035979">
    <property type="entry name" value="RBD_domain_sf"/>
</dbReference>
<dbReference type="InterPro" id="IPR000504">
    <property type="entry name" value="RRM_dom"/>
</dbReference>